<evidence type="ECO:0000313" key="5">
    <source>
        <dbReference type="EMBL" id="GER69343.1"/>
    </source>
</evidence>
<comment type="function">
    <text evidence="3">Catalyzes a proton abstraction reaction that results in 2,5-elimination of pyruvate from 2-succinyl-5-enolpyruvyl-6-hydroxy-3-cyclohexene-1-carboxylate (SEPHCHC) and the formation of 2-succinyl-6-hydroxy-2,4-cyclohexadiene-1-carboxylate (SHCHC).</text>
</comment>
<evidence type="ECO:0000256" key="3">
    <source>
        <dbReference type="HAMAP-Rule" id="MF_01660"/>
    </source>
</evidence>
<dbReference type="PRINTS" id="PR00111">
    <property type="entry name" value="ABHYDROLASE"/>
</dbReference>
<dbReference type="InterPro" id="IPR000073">
    <property type="entry name" value="AB_hydrolase_1"/>
</dbReference>
<dbReference type="Gene3D" id="3.40.50.1820">
    <property type="entry name" value="alpha/beta hydrolase"/>
    <property type="match status" value="1"/>
</dbReference>
<comment type="caution">
    <text evidence="5">The sequence shown here is derived from an EMBL/GenBank/DDBJ whole genome shotgun (WGS) entry which is preliminary data.</text>
</comment>
<comment type="subunit">
    <text evidence="3">Monomer.</text>
</comment>
<evidence type="ECO:0000259" key="4">
    <source>
        <dbReference type="Pfam" id="PF00561"/>
    </source>
</evidence>
<name>A0A5J4JBP9_9BACI</name>
<gene>
    <name evidence="3 5" type="primary">menH</name>
    <name evidence="5" type="ORF">BpJC7_06460</name>
</gene>
<keyword evidence="6" id="KW-1185">Reference proteome</keyword>
<dbReference type="GO" id="GO:0009234">
    <property type="term" value="P:menaquinone biosynthetic process"/>
    <property type="evidence" value="ECO:0007669"/>
    <property type="project" value="UniProtKB-UniRule"/>
</dbReference>
<keyword evidence="2 3" id="KW-0456">Lyase</keyword>
<reference evidence="5 6" key="1">
    <citation type="submission" date="2019-09" db="EMBL/GenBank/DDBJ databases">
        <title>Draft genome sequence of Bacillus sp. JC-7.</title>
        <authorList>
            <person name="Tanaka N."/>
            <person name="Shiwa Y."/>
            <person name="Fujita N."/>
            <person name="Tanasupawat S."/>
        </authorList>
    </citation>
    <scope>NUCLEOTIDE SEQUENCE [LARGE SCALE GENOMIC DNA]</scope>
    <source>
        <strain evidence="5 6">JC-7</strain>
    </source>
</reference>
<evidence type="ECO:0000256" key="2">
    <source>
        <dbReference type="ARBA" id="ARBA00023239"/>
    </source>
</evidence>
<dbReference type="PANTHER" id="PTHR42916">
    <property type="entry name" value="2-SUCCINYL-5-ENOLPYRUVYL-6-HYDROXY-3-CYCLOHEXENE-1-CARBOXYLATE SYNTHASE"/>
    <property type="match status" value="1"/>
</dbReference>
<dbReference type="EMBL" id="BKZQ01000006">
    <property type="protein sequence ID" value="GER69343.1"/>
    <property type="molecule type" value="Genomic_DNA"/>
</dbReference>
<dbReference type="InterPro" id="IPR022485">
    <property type="entry name" value="SHCHC_synthase_MenH"/>
</dbReference>
<dbReference type="Pfam" id="PF00561">
    <property type="entry name" value="Abhydrolase_1"/>
    <property type="match status" value="1"/>
</dbReference>
<dbReference type="SUPFAM" id="SSF53474">
    <property type="entry name" value="alpha/beta-Hydrolases"/>
    <property type="match status" value="1"/>
</dbReference>
<proteinExistence type="inferred from homology"/>
<dbReference type="UniPathway" id="UPA00079"/>
<dbReference type="InterPro" id="IPR029058">
    <property type="entry name" value="AB_hydrolase_fold"/>
</dbReference>
<protein>
    <recommendedName>
        <fullName evidence="3">Putative 2-succinyl-6-hydroxy-2,4-cyclohexadiene-1-carboxylate synthase</fullName>
        <shortName evidence="3">SHCHC synthase</shortName>
        <ecNumber evidence="3">4.2.99.20</ecNumber>
    </recommendedName>
</protein>
<dbReference type="HAMAP" id="MF_01660">
    <property type="entry name" value="MenH"/>
    <property type="match status" value="1"/>
</dbReference>
<dbReference type="RefSeq" id="WP_151705839.1">
    <property type="nucleotide sequence ID" value="NZ_BKZQ01000006.1"/>
</dbReference>
<keyword evidence="1 3" id="KW-0474">Menaquinone biosynthesis</keyword>
<dbReference type="GO" id="GO:0070205">
    <property type="term" value="F:2-succinyl-6-hydroxy-2,4-cyclohexadiene-1-carboxylate synthase activity"/>
    <property type="evidence" value="ECO:0007669"/>
    <property type="project" value="UniProtKB-UniRule"/>
</dbReference>
<dbReference type="AlphaFoldDB" id="A0A5J4JBP9"/>
<dbReference type="Proteomes" id="UP000391919">
    <property type="component" value="Unassembled WGS sequence"/>
</dbReference>
<comment type="catalytic activity">
    <reaction evidence="3">
        <text>5-enolpyruvoyl-6-hydroxy-2-succinyl-cyclohex-3-ene-1-carboxylate = (1R,6R)-6-hydroxy-2-succinyl-cyclohexa-2,4-diene-1-carboxylate + pyruvate</text>
        <dbReference type="Rhea" id="RHEA:25597"/>
        <dbReference type="ChEBI" id="CHEBI:15361"/>
        <dbReference type="ChEBI" id="CHEBI:58689"/>
        <dbReference type="ChEBI" id="CHEBI:58818"/>
        <dbReference type="EC" id="4.2.99.20"/>
    </reaction>
</comment>
<accession>A0A5J4JBP9</accession>
<dbReference type="NCBIfam" id="TIGR03695">
    <property type="entry name" value="menH_SHCHC"/>
    <property type="match status" value="1"/>
</dbReference>
<comment type="pathway">
    <text evidence="3">Quinol/quinone metabolism; menaquinone biosynthesis.</text>
</comment>
<comment type="similarity">
    <text evidence="3">Belongs to the AB hydrolase superfamily. MenH family.</text>
</comment>
<feature type="domain" description="AB hydrolase-1" evidence="4">
    <location>
        <begin position="18"/>
        <end position="253"/>
    </location>
</feature>
<sequence>MKINGLEYHVETAGEGEPLLLLHGFTGNGDIWKEVATLLQDEFRCIFVDIIGHGKTAKPDDAGRYAIQKAAADLRAVLEQFGIAQASVLGYSMGGRLALTFAVLYPQMVKKLVLESASPGLKTEAERAARRKQDEQLADRILSEGIEAFVDYWTNIPLFESQKKLAADVREKIRTQRLENDPVGLANSLRGMGTGAQPSWWDCLQKLDFPVLLAAGEGDPKFCRIAEEMKARMPHAKKIIFSHCGHAIHAEDPRKFGTMVKGFLKNC</sequence>
<evidence type="ECO:0000313" key="6">
    <source>
        <dbReference type="Proteomes" id="UP000391919"/>
    </source>
</evidence>
<dbReference type="EC" id="4.2.99.20" evidence="3"/>
<comment type="pathway">
    <text evidence="3">Quinol/quinone metabolism; 1,4-dihydroxy-2-naphthoate biosynthesis; 1,4-dihydroxy-2-naphthoate from chorismate: step 3/7.</text>
</comment>
<organism evidence="5 6">
    <name type="scientific">Weizmannia acidilactici</name>
    <dbReference type="NCBI Taxonomy" id="2607726"/>
    <lineage>
        <taxon>Bacteria</taxon>
        <taxon>Bacillati</taxon>
        <taxon>Bacillota</taxon>
        <taxon>Bacilli</taxon>
        <taxon>Bacillales</taxon>
        <taxon>Bacillaceae</taxon>
        <taxon>Heyndrickxia</taxon>
    </lineage>
</organism>
<dbReference type="PANTHER" id="PTHR42916:SF1">
    <property type="entry name" value="PROTEIN PHYLLO, CHLOROPLASTIC"/>
    <property type="match status" value="1"/>
</dbReference>
<evidence type="ECO:0000256" key="1">
    <source>
        <dbReference type="ARBA" id="ARBA00022428"/>
    </source>
</evidence>
<dbReference type="UniPathway" id="UPA01057">
    <property type="reaction ID" value="UER00900"/>
</dbReference>